<evidence type="ECO:0000313" key="2">
    <source>
        <dbReference type="EMBL" id="CAI9099943.1"/>
    </source>
</evidence>
<feature type="region of interest" description="Disordered" evidence="1">
    <location>
        <begin position="38"/>
        <end position="59"/>
    </location>
</feature>
<dbReference type="AlphaFoldDB" id="A0AAV1CZI0"/>
<dbReference type="Proteomes" id="UP001161247">
    <property type="component" value="Chromosome 3"/>
</dbReference>
<evidence type="ECO:0000256" key="1">
    <source>
        <dbReference type="SAM" id="MobiDB-lite"/>
    </source>
</evidence>
<proteinExistence type="predicted"/>
<accession>A0AAV1CZI0</accession>
<feature type="region of interest" description="Disordered" evidence="1">
    <location>
        <begin position="1"/>
        <end position="22"/>
    </location>
</feature>
<name>A0AAV1CZI0_OLDCO</name>
<organism evidence="2 3">
    <name type="scientific">Oldenlandia corymbosa var. corymbosa</name>
    <dbReference type="NCBI Taxonomy" id="529605"/>
    <lineage>
        <taxon>Eukaryota</taxon>
        <taxon>Viridiplantae</taxon>
        <taxon>Streptophyta</taxon>
        <taxon>Embryophyta</taxon>
        <taxon>Tracheophyta</taxon>
        <taxon>Spermatophyta</taxon>
        <taxon>Magnoliopsida</taxon>
        <taxon>eudicotyledons</taxon>
        <taxon>Gunneridae</taxon>
        <taxon>Pentapetalae</taxon>
        <taxon>asterids</taxon>
        <taxon>lamiids</taxon>
        <taxon>Gentianales</taxon>
        <taxon>Rubiaceae</taxon>
        <taxon>Rubioideae</taxon>
        <taxon>Spermacoceae</taxon>
        <taxon>Hedyotis-Oldenlandia complex</taxon>
        <taxon>Oldenlandia</taxon>
    </lineage>
</organism>
<feature type="region of interest" description="Disordered" evidence="1">
    <location>
        <begin position="148"/>
        <end position="171"/>
    </location>
</feature>
<evidence type="ECO:0000313" key="3">
    <source>
        <dbReference type="Proteomes" id="UP001161247"/>
    </source>
</evidence>
<protein>
    <submittedName>
        <fullName evidence="2">OLC1v1036843C1</fullName>
    </submittedName>
</protein>
<keyword evidence="3" id="KW-1185">Reference proteome</keyword>
<gene>
    <name evidence="2" type="ORF">OLC1_LOCUS9871</name>
</gene>
<reference evidence="2" key="1">
    <citation type="submission" date="2023-03" db="EMBL/GenBank/DDBJ databases">
        <authorList>
            <person name="Julca I."/>
        </authorList>
    </citation>
    <scope>NUCLEOTIDE SEQUENCE</scope>
</reference>
<sequence length="171" mass="18271">MKTNDDQVMADSSSNKNAPKPKLLPALCRIYVNTRKKNKKKVDVEEEEQQQQPPPPAEVMNLGSKQAQQEVVTNAIDTIPGASDVLIEGGESIGVVNVDQQTISEIGDNSAADQSMADGFVDYHAAASQCPPSFNYQVTLNQQHPSFVGSGSNTGYPVAVGASSSHDRPTE</sequence>
<dbReference type="EMBL" id="OX459120">
    <property type="protein sequence ID" value="CAI9099943.1"/>
    <property type="molecule type" value="Genomic_DNA"/>
</dbReference>